<evidence type="ECO:0000259" key="6">
    <source>
        <dbReference type="PROSITE" id="PS50937"/>
    </source>
</evidence>
<dbReference type="Gene3D" id="1.10.1660.10">
    <property type="match status" value="1"/>
</dbReference>
<evidence type="ECO:0000256" key="1">
    <source>
        <dbReference type="ARBA" id="ARBA00022491"/>
    </source>
</evidence>
<dbReference type="InterPro" id="IPR011256">
    <property type="entry name" value="Reg_factor_effector_dom_sf"/>
</dbReference>
<evidence type="ECO:0000256" key="3">
    <source>
        <dbReference type="ARBA" id="ARBA00023125"/>
    </source>
</evidence>
<dbReference type="Proteomes" id="UP001178322">
    <property type="component" value="Chromosome"/>
</dbReference>
<dbReference type="InterPro" id="IPR000551">
    <property type="entry name" value="MerR-type_HTH_dom"/>
</dbReference>
<dbReference type="PANTHER" id="PTHR30204:SF69">
    <property type="entry name" value="MERR-FAMILY TRANSCRIPTIONAL REGULATOR"/>
    <property type="match status" value="1"/>
</dbReference>
<dbReference type="GO" id="GO:0003700">
    <property type="term" value="F:DNA-binding transcription factor activity"/>
    <property type="evidence" value="ECO:0007669"/>
    <property type="project" value="InterPro"/>
</dbReference>
<dbReference type="AlphaFoldDB" id="A0AAX3WWW6"/>
<gene>
    <name evidence="7" type="ORF">QNH24_25990</name>
</gene>
<dbReference type="SUPFAM" id="SSF55136">
    <property type="entry name" value="Probable bacterial effector-binding domain"/>
    <property type="match status" value="1"/>
</dbReference>
<dbReference type="GO" id="GO:0003677">
    <property type="term" value="F:DNA binding"/>
    <property type="evidence" value="ECO:0007669"/>
    <property type="project" value="UniProtKB-KW"/>
</dbReference>
<dbReference type="EMBL" id="CP126101">
    <property type="protein sequence ID" value="WHY51657.1"/>
    <property type="molecule type" value="Genomic_DNA"/>
</dbReference>
<reference evidence="7" key="1">
    <citation type="submission" date="2023-05" db="EMBL/GenBank/DDBJ databases">
        <title>Comparative genomics of Bacillaceae isolates and their secondary metabolite potential.</title>
        <authorList>
            <person name="Song L."/>
            <person name="Nielsen L.J."/>
            <person name="Mohite O."/>
            <person name="Xu X."/>
            <person name="Weber T."/>
            <person name="Kovacs A.T."/>
        </authorList>
    </citation>
    <scope>NUCLEOTIDE SEQUENCE</scope>
    <source>
        <strain evidence="7">LY1</strain>
    </source>
</reference>
<dbReference type="Pfam" id="PF13411">
    <property type="entry name" value="MerR_1"/>
    <property type="match status" value="1"/>
</dbReference>
<evidence type="ECO:0000313" key="7">
    <source>
        <dbReference type="EMBL" id="WHY51657.1"/>
    </source>
</evidence>
<evidence type="ECO:0000256" key="5">
    <source>
        <dbReference type="SAM" id="Coils"/>
    </source>
</evidence>
<protein>
    <submittedName>
        <fullName evidence="7">MerR family transcriptional regulator</fullName>
    </submittedName>
</protein>
<dbReference type="RefSeq" id="WP_283870177.1">
    <property type="nucleotide sequence ID" value="NZ_CP126101.1"/>
</dbReference>
<keyword evidence="3" id="KW-0238">DNA-binding</keyword>
<dbReference type="SMART" id="SM00871">
    <property type="entry name" value="AraC_E_bind"/>
    <property type="match status" value="1"/>
</dbReference>
<dbReference type="SMART" id="SM00422">
    <property type="entry name" value="HTH_MERR"/>
    <property type="match status" value="1"/>
</dbReference>
<keyword evidence="4" id="KW-0804">Transcription</keyword>
<keyword evidence="2" id="KW-0805">Transcription regulation</keyword>
<name>A0AAX3WWW6_9BACI</name>
<feature type="coiled-coil region" evidence="5">
    <location>
        <begin position="78"/>
        <end position="108"/>
    </location>
</feature>
<dbReference type="InterPro" id="IPR029442">
    <property type="entry name" value="GyrI-like"/>
</dbReference>
<organism evidence="7 8">
    <name type="scientific">Lysinibacillus pakistanensis</name>
    <dbReference type="NCBI Taxonomy" id="759811"/>
    <lineage>
        <taxon>Bacteria</taxon>
        <taxon>Bacillati</taxon>
        <taxon>Bacillota</taxon>
        <taxon>Bacilli</taxon>
        <taxon>Bacillales</taxon>
        <taxon>Bacillaceae</taxon>
        <taxon>Lysinibacillus</taxon>
    </lineage>
</organism>
<dbReference type="SUPFAM" id="SSF46955">
    <property type="entry name" value="Putative DNA-binding domain"/>
    <property type="match status" value="1"/>
</dbReference>
<feature type="domain" description="HTH merR-type" evidence="6">
    <location>
        <begin position="1"/>
        <end position="71"/>
    </location>
</feature>
<dbReference type="Pfam" id="PF06445">
    <property type="entry name" value="GyrI-like"/>
    <property type="match status" value="1"/>
</dbReference>
<keyword evidence="1" id="KW-0678">Repressor</keyword>
<proteinExistence type="predicted"/>
<dbReference type="InterPro" id="IPR010499">
    <property type="entry name" value="AraC_E-bd"/>
</dbReference>
<dbReference type="PANTHER" id="PTHR30204">
    <property type="entry name" value="REDOX-CYCLING DRUG-SENSING TRANSCRIPTIONAL ACTIVATOR SOXR"/>
    <property type="match status" value="1"/>
</dbReference>
<dbReference type="InterPro" id="IPR047057">
    <property type="entry name" value="MerR_fam"/>
</dbReference>
<keyword evidence="5" id="KW-0175">Coiled coil</keyword>
<dbReference type="Gene3D" id="3.20.80.10">
    <property type="entry name" value="Regulatory factor, effector binding domain"/>
    <property type="match status" value="1"/>
</dbReference>
<dbReference type="PROSITE" id="PS50937">
    <property type="entry name" value="HTH_MERR_2"/>
    <property type="match status" value="1"/>
</dbReference>
<accession>A0AAX3WWW6</accession>
<evidence type="ECO:0000256" key="4">
    <source>
        <dbReference type="ARBA" id="ARBA00023163"/>
    </source>
</evidence>
<sequence>MYTIGKLSKICDLPVKTLRYYDDIGLLKPSYIDSETNYRYYDYDKIEAIKIILLLKSLHIPLANIKQIIESADHVQWNSIIEQKISELAKQKQQITKKIEEMEQLKIKIAAGVPMIQGPILSDCYFENRENTLVYTLRKKVQLKFIDILVKNLFDQVYAYNLKVNGKLMAIFHDRDLKDNEVDVEVLIPVKNSNDLDGCKILSNGKYACITVKGPYTDLAAGYEVLKMWIDQKNLTQNGDMMEVYEKGLIPANLDLRNLRPNLSRHPSDFLTKICVPVI</sequence>
<evidence type="ECO:0000256" key="2">
    <source>
        <dbReference type="ARBA" id="ARBA00023015"/>
    </source>
</evidence>
<dbReference type="InterPro" id="IPR009061">
    <property type="entry name" value="DNA-bd_dom_put_sf"/>
</dbReference>
<evidence type="ECO:0000313" key="8">
    <source>
        <dbReference type="Proteomes" id="UP001178322"/>
    </source>
</evidence>
<dbReference type="CDD" id="cd01107">
    <property type="entry name" value="HTH_BmrR"/>
    <property type="match status" value="1"/>
</dbReference>